<feature type="compositionally biased region" description="Basic and acidic residues" evidence="1">
    <location>
        <begin position="232"/>
        <end position="267"/>
    </location>
</feature>
<sequence length="571" mass="63677">MGLAFTKSAKKPSSFDTGNTLLVPFEFALGLQEQDSIENMLSIVAEGSWEPHERPDPSAQEDPSAPTWTETPCSPKEPQVSINPAPTPHFYVEPLTIVPPEMRSLSEEENEDNEEDYDNMALASFISVRSRKTPPKEPTNKRTTTRLQKKEALESVLKKNKEEKKKRRLVKGGKLVNEEVVPPAFVIDIDDEVNEEHDSLVRKSSKKPTVLRSRKESSVSVMDFSNVGIEESGEKVTKKSGEKESDEKGSEKSVCEKVSEKSTDKGKSVRKSVKRKAGANKEPGSSKKAKVGVTKDVGRKNLRNQKWTHFFTNESPKVYEVEVRIFYANFFTIEDENICINVNGVDFVIDEVVLGTISGVPTGGISSIEGTCSQNFRNAILKDNAVQQGERVHKKALLLVYILIFEMVNKVLLPHAERHSTTSRADLFLREALDACTTINLTCLVIEHMKKVADFMDGNHGFPYGLLLTKVFELFKVPLRKTKVGTRKQSFSMTNLEECECIDKREGVGSNSTISQLIEAQNIITEEIRKLKSRNAIIEGQLSQATKAPGSSSSQGTKVARLTKENVDLRK</sequence>
<evidence type="ECO:0000313" key="4">
    <source>
        <dbReference type="RefSeq" id="XP_009777977.1"/>
    </source>
</evidence>
<dbReference type="AlphaFoldDB" id="A0A1U7WDC2"/>
<dbReference type="Proteomes" id="UP000189701">
    <property type="component" value="Unplaced"/>
</dbReference>
<evidence type="ECO:0000259" key="2">
    <source>
        <dbReference type="Pfam" id="PF20167"/>
    </source>
</evidence>
<dbReference type="Pfam" id="PF20167">
    <property type="entry name" value="Transposase_32"/>
    <property type="match status" value="1"/>
</dbReference>
<evidence type="ECO:0000256" key="1">
    <source>
        <dbReference type="SAM" id="MobiDB-lite"/>
    </source>
</evidence>
<dbReference type="OrthoDB" id="1303972at2759"/>
<feature type="region of interest" description="Disordered" evidence="1">
    <location>
        <begin position="231"/>
        <end position="293"/>
    </location>
</feature>
<dbReference type="InterPro" id="IPR046796">
    <property type="entry name" value="Transposase_32_dom"/>
</dbReference>
<feature type="region of interest" description="Disordered" evidence="1">
    <location>
        <begin position="191"/>
        <end position="219"/>
    </location>
</feature>
<feature type="compositionally biased region" description="Polar residues" evidence="1">
    <location>
        <begin position="543"/>
        <end position="557"/>
    </location>
</feature>
<name>A0A1U7WDC2_NICSY</name>
<protein>
    <submittedName>
        <fullName evidence="4">Uncharacterized protein LOC104227432</fullName>
    </submittedName>
</protein>
<keyword evidence="3" id="KW-1185">Reference proteome</keyword>
<reference evidence="3" key="1">
    <citation type="journal article" date="2013" name="Genome Biol.">
        <title>Reference genomes and transcriptomes of Nicotiana sylvestris and Nicotiana tomentosiformis.</title>
        <authorList>
            <person name="Sierro N."/>
            <person name="Battey J.N."/>
            <person name="Ouadi S."/>
            <person name="Bovet L."/>
            <person name="Goepfert S."/>
            <person name="Bakaher N."/>
            <person name="Peitsch M.C."/>
            <person name="Ivanov N.V."/>
        </authorList>
    </citation>
    <scope>NUCLEOTIDE SEQUENCE [LARGE SCALE GENOMIC DNA]</scope>
</reference>
<feature type="compositionally biased region" description="Basic and acidic residues" evidence="1">
    <location>
        <begin position="562"/>
        <end position="571"/>
    </location>
</feature>
<feature type="region of interest" description="Disordered" evidence="1">
    <location>
        <begin position="543"/>
        <end position="571"/>
    </location>
</feature>
<proteinExistence type="predicted"/>
<feature type="compositionally biased region" description="Acidic residues" evidence="1">
    <location>
        <begin position="107"/>
        <end position="118"/>
    </location>
</feature>
<feature type="compositionally biased region" description="Basic residues" evidence="1">
    <location>
        <begin position="268"/>
        <end position="278"/>
    </location>
</feature>
<reference evidence="4" key="2">
    <citation type="submission" date="2025-08" db="UniProtKB">
        <authorList>
            <consortium name="RefSeq"/>
        </authorList>
    </citation>
    <scope>IDENTIFICATION</scope>
    <source>
        <tissue evidence="4">Leaf</tissue>
    </source>
</reference>
<feature type="domain" description="Putative plant transposon protein" evidence="2">
    <location>
        <begin position="304"/>
        <end position="478"/>
    </location>
</feature>
<gene>
    <name evidence="4" type="primary">LOC104227432</name>
</gene>
<organism evidence="3 4">
    <name type="scientific">Nicotiana sylvestris</name>
    <name type="common">Wood tobacco</name>
    <name type="synonym">South American tobacco</name>
    <dbReference type="NCBI Taxonomy" id="4096"/>
    <lineage>
        <taxon>Eukaryota</taxon>
        <taxon>Viridiplantae</taxon>
        <taxon>Streptophyta</taxon>
        <taxon>Embryophyta</taxon>
        <taxon>Tracheophyta</taxon>
        <taxon>Spermatophyta</taxon>
        <taxon>Magnoliopsida</taxon>
        <taxon>eudicotyledons</taxon>
        <taxon>Gunneridae</taxon>
        <taxon>Pentapetalae</taxon>
        <taxon>asterids</taxon>
        <taxon>lamiids</taxon>
        <taxon>Solanales</taxon>
        <taxon>Solanaceae</taxon>
        <taxon>Nicotianoideae</taxon>
        <taxon>Nicotianeae</taxon>
        <taxon>Nicotiana</taxon>
    </lineage>
</organism>
<evidence type="ECO:0000313" key="3">
    <source>
        <dbReference type="Proteomes" id="UP000189701"/>
    </source>
</evidence>
<feature type="region of interest" description="Disordered" evidence="1">
    <location>
        <begin position="45"/>
        <end position="147"/>
    </location>
</feature>
<accession>A0A1U7WDC2</accession>
<dbReference type="RefSeq" id="XP_009777977.1">
    <property type="nucleotide sequence ID" value="XM_009779675.1"/>
</dbReference>